<comment type="caution">
    <text evidence="16">The sequence shown here is derived from an EMBL/GenBank/DDBJ whole genome shotgun (WGS) entry which is preliminary data.</text>
</comment>
<comment type="catalytic activity">
    <reaction evidence="1">
        <text>ATP + protein L-histidine = ADP + protein N-phospho-L-histidine.</text>
        <dbReference type="EC" id="2.7.13.3"/>
    </reaction>
</comment>
<dbReference type="GO" id="GO:0005886">
    <property type="term" value="C:plasma membrane"/>
    <property type="evidence" value="ECO:0007669"/>
    <property type="project" value="UniProtKB-SubCell"/>
</dbReference>
<comment type="subcellular location">
    <subcellularLocation>
        <location evidence="2">Cell membrane</location>
        <topology evidence="2">Multi-pass membrane protein</topology>
    </subcellularLocation>
</comment>
<reference evidence="15 17" key="1">
    <citation type="submission" date="2016-02" db="EMBL/GenBank/DDBJ databases">
        <title>Draft genome sequence of Acidibacillus ferrooxidans SLC66.</title>
        <authorList>
            <person name="Oliveira G."/>
            <person name="Nancucheo I."/>
            <person name="Dall'Agnol H."/>
            <person name="Johnson B."/>
            <person name="Oliveira R."/>
            <person name="Nunes G.L."/>
            <person name="Tzotzos G."/>
            <person name="Orellana S.C."/>
            <person name="Salim A.C."/>
            <person name="Araujo F.M."/>
        </authorList>
    </citation>
    <scope>NUCLEOTIDE SEQUENCE [LARGE SCALE GENOMIC DNA]</scope>
    <source>
        <strain evidence="15 17">SLC66</strain>
    </source>
</reference>
<dbReference type="SUPFAM" id="SSF158472">
    <property type="entry name" value="HAMP domain-like"/>
    <property type="match status" value="1"/>
</dbReference>
<feature type="domain" description="Histidine kinase" evidence="13">
    <location>
        <begin position="145"/>
        <end position="359"/>
    </location>
</feature>
<dbReference type="InterPro" id="IPR036890">
    <property type="entry name" value="HATPase_C_sf"/>
</dbReference>
<dbReference type="PRINTS" id="PR00344">
    <property type="entry name" value="BCTRLSENSOR"/>
</dbReference>
<keyword evidence="5" id="KW-0597">Phosphoprotein</keyword>
<keyword evidence="12" id="KW-1133">Transmembrane helix</keyword>
<proteinExistence type="predicted"/>
<dbReference type="Proteomes" id="UP000190229">
    <property type="component" value="Unassembled WGS sequence"/>
</dbReference>
<evidence type="ECO:0000313" key="17">
    <source>
        <dbReference type="Proteomes" id="UP000077421"/>
    </source>
</evidence>
<keyword evidence="7" id="KW-0547">Nucleotide-binding</keyword>
<keyword evidence="6" id="KW-0808">Transferase</keyword>
<feature type="transmembrane region" description="Helical" evidence="12">
    <location>
        <begin position="6"/>
        <end position="31"/>
    </location>
</feature>
<evidence type="ECO:0000256" key="7">
    <source>
        <dbReference type="ARBA" id="ARBA00022741"/>
    </source>
</evidence>
<dbReference type="OrthoDB" id="9813151at2"/>
<dbReference type="FunFam" id="3.30.565.10:FF:000006">
    <property type="entry name" value="Sensor histidine kinase WalK"/>
    <property type="match status" value="1"/>
</dbReference>
<dbReference type="Proteomes" id="UP000077421">
    <property type="component" value="Unassembled WGS sequence"/>
</dbReference>
<dbReference type="InterPro" id="IPR004358">
    <property type="entry name" value="Sig_transdc_His_kin-like_C"/>
</dbReference>
<dbReference type="EMBL" id="MWPS01000007">
    <property type="protein sequence ID" value="OPG17095.1"/>
    <property type="molecule type" value="Genomic_DNA"/>
</dbReference>
<organism evidence="16 18">
    <name type="scientific">Ferroacidibacillus organovorans</name>
    <dbReference type="NCBI Taxonomy" id="1765683"/>
    <lineage>
        <taxon>Bacteria</taxon>
        <taxon>Bacillati</taxon>
        <taxon>Bacillota</taxon>
        <taxon>Bacilli</taxon>
        <taxon>Bacillales</taxon>
        <taxon>Alicyclobacillaceae</taxon>
        <taxon>Ferroacidibacillus</taxon>
    </lineage>
</organism>
<dbReference type="InterPro" id="IPR003660">
    <property type="entry name" value="HAMP_dom"/>
</dbReference>
<keyword evidence="4" id="KW-1003">Cell membrane</keyword>
<evidence type="ECO:0000256" key="11">
    <source>
        <dbReference type="ARBA" id="ARBA00023136"/>
    </source>
</evidence>
<keyword evidence="11 12" id="KW-0472">Membrane</keyword>
<evidence type="ECO:0000259" key="13">
    <source>
        <dbReference type="PROSITE" id="PS50109"/>
    </source>
</evidence>
<evidence type="ECO:0000256" key="3">
    <source>
        <dbReference type="ARBA" id="ARBA00012438"/>
    </source>
</evidence>
<gene>
    <name evidence="15" type="ORF">AYW79_09600</name>
    <name evidence="16" type="ORF">B2M26_03250</name>
</gene>
<evidence type="ECO:0000256" key="4">
    <source>
        <dbReference type="ARBA" id="ARBA00022475"/>
    </source>
</evidence>
<dbReference type="InterPro" id="IPR050351">
    <property type="entry name" value="BphY/WalK/GraS-like"/>
</dbReference>
<evidence type="ECO:0000256" key="9">
    <source>
        <dbReference type="ARBA" id="ARBA00022840"/>
    </source>
</evidence>
<evidence type="ECO:0000313" key="16">
    <source>
        <dbReference type="EMBL" id="OPG17095.1"/>
    </source>
</evidence>
<dbReference type="EMBL" id="LSUQ01000028">
    <property type="protein sequence ID" value="OAG93604.1"/>
    <property type="molecule type" value="Genomic_DNA"/>
</dbReference>
<keyword evidence="18" id="KW-1185">Reference proteome</keyword>
<dbReference type="SMART" id="SM00388">
    <property type="entry name" value="HisKA"/>
    <property type="match status" value="1"/>
</dbReference>
<dbReference type="InterPro" id="IPR003594">
    <property type="entry name" value="HATPase_dom"/>
</dbReference>
<evidence type="ECO:0000256" key="1">
    <source>
        <dbReference type="ARBA" id="ARBA00000085"/>
    </source>
</evidence>
<evidence type="ECO:0000256" key="6">
    <source>
        <dbReference type="ARBA" id="ARBA00022679"/>
    </source>
</evidence>
<keyword evidence="9" id="KW-0067">ATP-binding</keyword>
<evidence type="ECO:0000256" key="10">
    <source>
        <dbReference type="ARBA" id="ARBA00023012"/>
    </source>
</evidence>
<dbReference type="STRING" id="1765683.B2M26_03250"/>
<dbReference type="SMART" id="SM00304">
    <property type="entry name" value="HAMP"/>
    <property type="match status" value="1"/>
</dbReference>
<dbReference type="GO" id="GO:0016036">
    <property type="term" value="P:cellular response to phosphate starvation"/>
    <property type="evidence" value="ECO:0007669"/>
    <property type="project" value="TreeGrafter"/>
</dbReference>
<dbReference type="SMART" id="SM00387">
    <property type="entry name" value="HATPase_c"/>
    <property type="match status" value="1"/>
</dbReference>
<dbReference type="GO" id="GO:0004721">
    <property type="term" value="F:phosphoprotein phosphatase activity"/>
    <property type="evidence" value="ECO:0007669"/>
    <property type="project" value="TreeGrafter"/>
</dbReference>
<protein>
    <recommendedName>
        <fullName evidence="3">histidine kinase</fullName>
        <ecNumber evidence="3">2.7.13.3</ecNumber>
    </recommendedName>
</protein>
<dbReference type="CDD" id="cd00082">
    <property type="entry name" value="HisKA"/>
    <property type="match status" value="1"/>
</dbReference>
<keyword evidence="8 16" id="KW-0418">Kinase</keyword>
<evidence type="ECO:0000256" key="5">
    <source>
        <dbReference type="ARBA" id="ARBA00022553"/>
    </source>
</evidence>
<dbReference type="Pfam" id="PF02518">
    <property type="entry name" value="HATPase_c"/>
    <property type="match status" value="1"/>
</dbReference>
<dbReference type="InterPro" id="IPR005467">
    <property type="entry name" value="His_kinase_dom"/>
</dbReference>
<dbReference type="PROSITE" id="PS50885">
    <property type="entry name" value="HAMP"/>
    <property type="match status" value="1"/>
</dbReference>
<evidence type="ECO:0000313" key="15">
    <source>
        <dbReference type="EMBL" id="OAG93604.1"/>
    </source>
</evidence>
<dbReference type="PROSITE" id="PS50109">
    <property type="entry name" value="HIS_KIN"/>
    <property type="match status" value="1"/>
</dbReference>
<accession>A0A162SWJ6</accession>
<evidence type="ECO:0000259" key="14">
    <source>
        <dbReference type="PROSITE" id="PS50885"/>
    </source>
</evidence>
<evidence type="ECO:0000256" key="12">
    <source>
        <dbReference type="SAM" id="Phobius"/>
    </source>
</evidence>
<sequence>MKPLQSRLLISFLAITLSMTVMNAIVIRIVATNHFRSFLNGQTRHTEIITMLVRHLTIALSQTLISMAIVIVILTFAISWWLSKRLTYPLRTLIEQAEALAKGHFFHNSNPSNSHNEITYLSSTLNHMSQQLAQQANLRERLIQDVSHELRTPLTALKASLAAIIDGVWMPTPERFALLMAEVTRFEKMVLDLERSMIQTQPTMRAKVPVNISNCLHLAIEHVKAIIEEKKIIFHVGILPVDQYVLTDADQLLQVFVNLLDNAYKYTLPHHSIEVKVEVTSRDIKTTIRDTGIGIPMKDLPYICERFYRVESSRDRKTGGTGLGLAIAKEIIIDSNGSLQIESQLGIGTIATVILPKVLSTFVSFS</sequence>
<keyword evidence="12" id="KW-0812">Transmembrane</keyword>
<dbReference type="GO" id="GO:0005524">
    <property type="term" value="F:ATP binding"/>
    <property type="evidence" value="ECO:0007669"/>
    <property type="project" value="UniProtKB-KW"/>
</dbReference>
<dbReference type="CDD" id="cd06225">
    <property type="entry name" value="HAMP"/>
    <property type="match status" value="1"/>
</dbReference>
<keyword evidence="10" id="KW-0902">Two-component regulatory system</keyword>
<dbReference type="Gene3D" id="3.30.565.10">
    <property type="entry name" value="Histidine kinase-like ATPase, C-terminal domain"/>
    <property type="match status" value="1"/>
</dbReference>
<evidence type="ECO:0000256" key="2">
    <source>
        <dbReference type="ARBA" id="ARBA00004651"/>
    </source>
</evidence>
<dbReference type="RefSeq" id="WP_067564941.1">
    <property type="nucleotide sequence ID" value="NZ_LSUQ01000028.1"/>
</dbReference>
<dbReference type="Gene3D" id="1.10.287.130">
    <property type="match status" value="1"/>
</dbReference>
<dbReference type="InterPro" id="IPR003661">
    <property type="entry name" value="HisK_dim/P_dom"/>
</dbReference>
<dbReference type="Pfam" id="PF00672">
    <property type="entry name" value="HAMP"/>
    <property type="match status" value="1"/>
</dbReference>
<dbReference type="CDD" id="cd00075">
    <property type="entry name" value="HATPase"/>
    <property type="match status" value="1"/>
</dbReference>
<dbReference type="GO" id="GO:0000155">
    <property type="term" value="F:phosphorelay sensor kinase activity"/>
    <property type="evidence" value="ECO:0007669"/>
    <property type="project" value="InterPro"/>
</dbReference>
<dbReference type="PANTHER" id="PTHR45453">
    <property type="entry name" value="PHOSPHATE REGULON SENSOR PROTEIN PHOR"/>
    <property type="match status" value="1"/>
</dbReference>
<dbReference type="InterPro" id="IPR036097">
    <property type="entry name" value="HisK_dim/P_sf"/>
</dbReference>
<evidence type="ECO:0000313" key="18">
    <source>
        <dbReference type="Proteomes" id="UP000190229"/>
    </source>
</evidence>
<name>A0A162SWJ6_9BACL</name>
<dbReference type="Pfam" id="PF00512">
    <property type="entry name" value="HisKA"/>
    <property type="match status" value="1"/>
</dbReference>
<evidence type="ECO:0000256" key="8">
    <source>
        <dbReference type="ARBA" id="ARBA00022777"/>
    </source>
</evidence>
<dbReference type="PANTHER" id="PTHR45453:SF1">
    <property type="entry name" value="PHOSPHATE REGULON SENSOR PROTEIN PHOR"/>
    <property type="match status" value="1"/>
</dbReference>
<dbReference type="SUPFAM" id="SSF47384">
    <property type="entry name" value="Homodimeric domain of signal transducing histidine kinase"/>
    <property type="match status" value="1"/>
</dbReference>
<dbReference type="AlphaFoldDB" id="A0A162SWJ6"/>
<feature type="transmembrane region" description="Helical" evidence="12">
    <location>
        <begin position="52"/>
        <end position="82"/>
    </location>
</feature>
<feature type="domain" description="HAMP" evidence="14">
    <location>
        <begin position="84"/>
        <end position="137"/>
    </location>
</feature>
<reference evidence="16 18" key="2">
    <citation type="submission" date="2017-02" db="EMBL/GenBank/DDBJ databases">
        <title>Draft genome of Acidibacillus ferrooxidans Huett2.</title>
        <authorList>
            <person name="Schopf S."/>
        </authorList>
    </citation>
    <scope>NUCLEOTIDE SEQUENCE [LARGE SCALE GENOMIC DNA]</scope>
    <source>
        <strain evidence="16 18">Huett2</strain>
    </source>
</reference>
<dbReference type="SUPFAM" id="SSF55874">
    <property type="entry name" value="ATPase domain of HSP90 chaperone/DNA topoisomerase II/histidine kinase"/>
    <property type="match status" value="1"/>
</dbReference>
<dbReference type="Gene3D" id="6.10.340.10">
    <property type="match status" value="1"/>
</dbReference>
<dbReference type="EC" id="2.7.13.3" evidence="3"/>